<dbReference type="InterPro" id="IPR035669">
    <property type="entry name" value="SGNH_plant_lipase-like"/>
</dbReference>
<dbReference type="eggNOG" id="ENOG502QW19">
    <property type="taxonomic scope" value="Eukaryota"/>
</dbReference>
<name>I1I2Z0_BRADI</name>
<dbReference type="Pfam" id="PF00657">
    <property type="entry name" value="Lipase_GDSL"/>
    <property type="match status" value="1"/>
</dbReference>
<dbReference type="EMBL" id="CM000882">
    <property type="protein sequence ID" value="KQJ96122.1"/>
    <property type="molecule type" value="Genomic_DNA"/>
</dbReference>
<dbReference type="CDD" id="cd01837">
    <property type="entry name" value="SGNH_plant_lipase_like"/>
    <property type="match status" value="1"/>
</dbReference>
<reference evidence="4 5" key="1">
    <citation type="journal article" date="2010" name="Nature">
        <title>Genome sequencing and analysis of the model grass Brachypodium distachyon.</title>
        <authorList>
            <consortium name="International Brachypodium Initiative"/>
        </authorList>
    </citation>
    <scope>NUCLEOTIDE SEQUENCE [LARGE SCALE GENOMIC DNA]</scope>
    <source>
        <strain evidence="4 5">Bd21</strain>
    </source>
</reference>
<evidence type="ECO:0000313" key="6">
    <source>
        <dbReference type="Proteomes" id="UP000008810"/>
    </source>
</evidence>
<dbReference type="Gramene" id="KQJ96122">
    <property type="protein sequence ID" value="KQJ96122"/>
    <property type="gene ID" value="BRADI_3g21127v3"/>
</dbReference>
<keyword evidence="3" id="KW-0732">Signal</keyword>
<gene>
    <name evidence="5" type="primary">LOC100841958</name>
    <name evidence="4" type="ORF">BRADI_3g21127v3</name>
</gene>
<evidence type="ECO:0000256" key="2">
    <source>
        <dbReference type="SAM" id="MobiDB-lite"/>
    </source>
</evidence>
<dbReference type="InterPro" id="IPR050592">
    <property type="entry name" value="GDSL_lipolytic_enzyme"/>
</dbReference>
<feature type="signal peptide" evidence="3">
    <location>
        <begin position="1"/>
        <end position="28"/>
    </location>
</feature>
<dbReference type="GO" id="GO:0016298">
    <property type="term" value="F:lipase activity"/>
    <property type="evidence" value="ECO:0007669"/>
    <property type="project" value="InterPro"/>
</dbReference>
<dbReference type="InterPro" id="IPR008265">
    <property type="entry name" value="Lipase_GDSL_AS"/>
</dbReference>
<dbReference type="GO" id="GO:0006629">
    <property type="term" value="P:lipid metabolic process"/>
    <property type="evidence" value="ECO:0007669"/>
    <property type="project" value="InterPro"/>
</dbReference>
<dbReference type="AlphaFoldDB" id="I1I2Z0"/>
<protein>
    <recommendedName>
        <fullName evidence="7">SGNH hydrolase-type esterase domain-containing protein</fullName>
    </recommendedName>
</protein>
<feature type="compositionally biased region" description="Pro residues" evidence="2">
    <location>
        <begin position="31"/>
        <end position="58"/>
    </location>
</feature>
<reference evidence="5" key="3">
    <citation type="submission" date="2018-08" db="UniProtKB">
        <authorList>
            <consortium name="EnsemblPlants"/>
        </authorList>
    </citation>
    <scope>IDENTIFICATION</scope>
    <source>
        <strain evidence="5">cv. Bd21</strain>
    </source>
</reference>
<dbReference type="InterPro" id="IPR001087">
    <property type="entry name" value="GDSL"/>
</dbReference>
<proteinExistence type="inferred from homology"/>
<sequence length="377" mass="40461">MAFIVMPNMISAVLLILAAGVATTAVHGAAPPTPPTPAGPPKAATPPPAAKVPSGPPPAAAAPAKFPAVIAFGDSVVDTGNNNYVRTIIRANFPPYGKDFPGHKATGRFSDGKISVDFLASALGVKELLPPYLKKDLSLEELKTGVSFASAGSGYDNSTCRTMSALTMERQMQLFVEYKAKVGTIPDKALYLLCWGSNDVVEHFTFNDGITEPRYSDFLAERAITYIQQLVSLGAKRIGVTGIPPVGCLPSQRMIAGGIRKQCATDRNQLALMANRKISQEMAKLSAKLGPGVQLVFIDLYGILGDLTTRHAEFGFKNGKDACCGYIGLAASVLCNFASPLCPDPSQYVFWDSYHPTEKAYKVMIDIIVDKYFKYMH</sequence>
<dbReference type="EnsemblPlants" id="KQJ96122">
    <property type="protein sequence ID" value="KQJ96122"/>
    <property type="gene ID" value="BRADI_3g21127v3"/>
</dbReference>
<evidence type="ECO:0008006" key="7">
    <source>
        <dbReference type="Google" id="ProtNLM"/>
    </source>
</evidence>
<dbReference type="GeneID" id="100841958"/>
<dbReference type="OrthoDB" id="1600564at2759"/>
<reference evidence="4" key="2">
    <citation type="submission" date="2017-06" db="EMBL/GenBank/DDBJ databases">
        <title>WGS assembly of Brachypodium distachyon.</title>
        <authorList>
            <consortium name="The International Brachypodium Initiative"/>
            <person name="Lucas S."/>
            <person name="Harmon-Smith M."/>
            <person name="Lail K."/>
            <person name="Tice H."/>
            <person name="Grimwood J."/>
            <person name="Bruce D."/>
            <person name="Barry K."/>
            <person name="Shu S."/>
            <person name="Lindquist E."/>
            <person name="Wang M."/>
            <person name="Pitluck S."/>
            <person name="Vogel J.P."/>
            <person name="Garvin D.F."/>
            <person name="Mockler T.C."/>
            <person name="Schmutz J."/>
            <person name="Rokhsar D."/>
            <person name="Bevan M.W."/>
        </authorList>
    </citation>
    <scope>NUCLEOTIDE SEQUENCE</scope>
    <source>
        <strain evidence="4">Bd21</strain>
    </source>
</reference>
<evidence type="ECO:0000256" key="1">
    <source>
        <dbReference type="ARBA" id="ARBA00008668"/>
    </source>
</evidence>
<dbReference type="PANTHER" id="PTHR45642:SF17">
    <property type="entry name" value="GDSL-LIKE LIPASE_ACYLHYDROLASE FAMILY PROTEIN, EXPRESSED"/>
    <property type="match status" value="1"/>
</dbReference>
<feature type="region of interest" description="Disordered" evidence="2">
    <location>
        <begin position="28"/>
        <end position="58"/>
    </location>
</feature>
<dbReference type="SUPFAM" id="SSF52266">
    <property type="entry name" value="SGNH hydrolase"/>
    <property type="match status" value="1"/>
</dbReference>
<accession>I1I2Z0</accession>
<dbReference type="InterPro" id="IPR036514">
    <property type="entry name" value="SGNH_hydro_sf"/>
</dbReference>
<dbReference type="PROSITE" id="PS01098">
    <property type="entry name" value="LIPASE_GDSL_SER"/>
    <property type="match status" value="1"/>
</dbReference>
<dbReference type="FunCoup" id="I1I2Z0">
    <property type="interactions" value="64"/>
</dbReference>
<dbReference type="Gene3D" id="3.40.50.1110">
    <property type="entry name" value="SGNH hydrolase"/>
    <property type="match status" value="1"/>
</dbReference>
<comment type="similarity">
    <text evidence="1">Belongs to the 'GDSL' lipolytic enzyme family.</text>
</comment>
<dbReference type="Proteomes" id="UP000008810">
    <property type="component" value="Chromosome 3"/>
</dbReference>
<keyword evidence="6" id="KW-1185">Reference proteome</keyword>
<dbReference type="KEGG" id="bdi:100841958"/>
<dbReference type="OMA" id="KNTHDAC"/>
<feature type="chain" id="PRO_5014095025" description="SGNH hydrolase-type esterase domain-containing protein" evidence="3">
    <location>
        <begin position="29"/>
        <end position="377"/>
    </location>
</feature>
<dbReference type="HOGENOM" id="CLU_015101_0_1_1"/>
<evidence type="ECO:0000313" key="4">
    <source>
        <dbReference type="EMBL" id="KQJ96122.1"/>
    </source>
</evidence>
<evidence type="ECO:0000313" key="5">
    <source>
        <dbReference type="EnsemblPlants" id="KQJ96122"/>
    </source>
</evidence>
<evidence type="ECO:0000256" key="3">
    <source>
        <dbReference type="SAM" id="SignalP"/>
    </source>
</evidence>
<organism evidence="5">
    <name type="scientific">Brachypodium distachyon</name>
    <name type="common">Purple false brome</name>
    <name type="synonym">Trachynia distachya</name>
    <dbReference type="NCBI Taxonomy" id="15368"/>
    <lineage>
        <taxon>Eukaryota</taxon>
        <taxon>Viridiplantae</taxon>
        <taxon>Streptophyta</taxon>
        <taxon>Embryophyta</taxon>
        <taxon>Tracheophyta</taxon>
        <taxon>Spermatophyta</taxon>
        <taxon>Magnoliopsida</taxon>
        <taxon>Liliopsida</taxon>
        <taxon>Poales</taxon>
        <taxon>Poaceae</taxon>
        <taxon>BOP clade</taxon>
        <taxon>Pooideae</taxon>
        <taxon>Stipodae</taxon>
        <taxon>Brachypodieae</taxon>
        <taxon>Brachypodium</taxon>
    </lineage>
</organism>
<dbReference type="PANTHER" id="PTHR45642">
    <property type="entry name" value="GDSL ESTERASE/LIPASE EXL3"/>
    <property type="match status" value="1"/>
</dbReference>